<dbReference type="Gene3D" id="3.10.180.10">
    <property type="entry name" value="2,3-Dihydroxybiphenyl 1,2-Dioxygenase, domain 1"/>
    <property type="match status" value="1"/>
</dbReference>
<accession>A0ABP8GVQ4</accession>
<organism evidence="2 3">
    <name type="scientific">Variovorax defluvii</name>
    <dbReference type="NCBI Taxonomy" id="913761"/>
    <lineage>
        <taxon>Bacteria</taxon>
        <taxon>Pseudomonadati</taxon>
        <taxon>Pseudomonadota</taxon>
        <taxon>Betaproteobacteria</taxon>
        <taxon>Burkholderiales</taxon>
        <taxon>Comamonadaceae</taxon>
        <taxon>Variovorax</taxon>
    </lineage>
</organism>
<dbReference type="SUPFAM" id="SSF54593">
    <property type="entry name" value="Glyoxalase/Bleomycin resistance protein/Dihydroxybiphenyl dioxygenase"/>
    <property type="match status" value="1"/>
</dbReference>
<dbReference type="EMBL" id="BAABGJ010000002">
    <property type="protein sequence ID" value="GAA4330650.1"/>
    <property type="molecule type" value="Genomic_DNA"/>
</dbReference>
<reference evidence="3" key="1">
    <citation type="journal article" date="2019" name="Int. J. Syst. Evol. Microbiol.">
        <title>The Global Catalogue of Microorganisms (GCM) 10K type strain sequencing project: providing services to taxonomists for standard genome sequencing and annotation.</title>
        <authorList>
            <consortium name="The Broad Institute Genomics Platform"/>
            <consortium name="The Broad Institute Genome Sequencing Center for Infectious Disease"/>
            <person name="Wu L."/>
            <person name="Ma J."/>
        </authorList>
    </citation>
    <scope>NUCLEOTIDE SEQUENCE [LARGE SCALE GENOMIC DNA]</scope>
    <source>
        <strain evidence="3">JCM 17804</strain>
    </source>
</reference>
<keyword evidence="3" id="KW-1185">Reference proteome</keyword>
<dbReference type="PANTHER" id="PTHR33990">
    <property type="entry name" value="PROTEIN YJDN-RELATED"/>
    <property type="match status" value="1"/>
</dbReference>
<proteinExistence type="predicted"/>
<feature type="domain" description="PhnB-like" evidence="1">
    <location>
        <begin position="4"/>
        <end position="129"/>
    </location>
</feature>
<dbReference type="Pfam" id="PF06983">
    <property type="entry name" value="3-dmu-9_3-mt"/>
    <property type="match status" value="1"/>
</dbReference>
<dbReference type="InterPro" id="IPR028973">
    <property type="entry name" value="PhnB-like"/>
</dbReference>
<dbReference type="CDD" id="cd06588">
    <property type="entry name" value="PhnB_like"/>
    <property type="match status" value="1"/>
</dbReference>
<evidence type="ECO:0000259" key="1">
    <source>
        <dbReference type="Pfam" id="PF06983"/>
    </source>
</evidence>
<dbReference type="InterPro" id="IPR029068">
    <property type="entry name" value="Glyas_Bleomycin-R_OHBP_Dase"/>
</dbReference>
<dbReference type="PANTHER" id="PTHR33990:SF1">
    <property type="entry name" value="PROTEIN YJDN"/>
    <property type="match status" value="1"/>
</dbReference>
<comment type="caution">
    <text evidence="2">The sequence shown here is derived from an EMBL/GenBank/DDBJ whole genome shotgun (WGS) entry which is preliminary data.</text>
</comment>
<evidence type="ECO:0000313" key="3">
    <source>
        <dbReference type="Proteomes" id="UP001500975"/>
    </source>
</evidence>
<dbReference type="Proteomes" id="UP001500975">
    <property type="component" value="Unassembled WGS sequence"/>
</dbReference>
<dbReference type="RefSeq" id="WP_345535597.1">
    <property type="nucleotide sequence ID" value="NZ_BAABGJ010000002.1"/>
</dbReference>
<gene>
    <name evidence="2" type="primary">yjdN</name>
    <name evidence="2" type="ORF">GCM10023165_04500</name>
</gene>
<protein>
    <submittedName>
        <fullName evidence="2">VOC family metalloprotein YjdN</fullName>
    </submittedName>
</protein>
<sequence length="136" mass="14564">MEAYLSFNGNAAEALAFYARSLGGKILFSMTFGESPMGKDTPEAYKGKIMHATLEARGKQIMASDLPPGMAFEGYKGFSLSVQAGDVKEGEALFKALSEGGKVTMPYAATFWSPGFGMLEDKFGVPWMVNVAQPQG</sequence>
<name>A0ABP8GVQ4_9BURK</name>
<evidence type="ECO:0000313" key="2">
    <source>
        <dbReference type="EMBL" id="GAA4330650.1"/>
    </source>
</evidence>